<dbReference type="RefSeq" id="WP_211349487.1">
    <property type="nucleotide sequence ID" value="NZ_RBKT01000001.1"/>
</dbReference>
<dbReference type="AlphaFoldDB" id="A0A495JW73"/>
<accession>A0A495JW73</accession>
<reference evidence="1 2" key="1">
    <citation type="submission" date="2018-10" db="EMBL/GenBank/DDBJ databases">
        <title>Sequencing the genomes of 1000 actinobacteria strains.</title>
        <authorList>
            <person name="Klenk H.-P."/>
        </authorList>
    </citation>
    <scope>NUCLEOTIDE SEQUENCE [LARGE SCALE GENOMIC DNA]</scope>
    <source>
        <strain evidence="1 2">DSM 45175</strain>
    </source>
</reference>
<dbReference type="EMBL" id="RBKT01000001">
    <property type="protein sequence ID" value="RKR92795.1"/>
    <property type="molecule type" value="Genomic_DNA"/>
</dbReference>
<comment type="caution">
    <text evidence="1">The sequence shown here is derived from an EMBL/GenBank/DDBJ whole genome shotgun (WGS) entry which is preliminary data.</text>
</comment>
<keyword evidence="2" id="KW-1185">Reference proteome</keyword>
<protein>
    <submittedName>
        <fullName evidence="1">Uncharacterized protein</fullName>
    </submittedName>
</protein>
<organism evidence="1 2">
    <name type="scientific">Micromonospora pisi</name>
    <dbReference type="NCBI Taxonomy" id="589240"/>
    <lineage>
        <taxon>Bacteria</taxon>
        <taxon>Bacillati</taxon>
        <taxon>Actinomycetota</taxon>
        <taxon>Actinomycetes</taxon>
        <taxon>Micromonosporales</taxon>
        <taxon>Micromonosporaceae</taxon>
        <taxon>Micromonospora</taxon>
    </lineage>
</organism>
<gene>
    <name evidence="1" type="ORF">BDK92_7277</name>
</gene>
<name>A0A495JW73_9ACTN</name>
<sequence length="68" mass="7240">MANRMRRARTIAAWVLLIGSVIGWPVSAATVFADEPQGILGLSWLAIILTATDLLTSSQVAEDQSNDG</sequence>
<evidence type="ECO:0000313" key="1">
    <source>
        <dbReference type="EMBL" id="RKR92795.1"/>
    </source>
</evidence>
<dbReference type="Proteomes" id="UP000277671">
    <property type="component" value="Unassembled WGS sequence"/>
</dbReference>
<evidence type="ECO:0000313" key="2">
    <source>
        <dbReference type="Proteomes" id="UP000277671"/>
    </source>
</evidence>
<proteinExistence type="predicted"/>